<gene>
    <name evidence="3" type="ORF">JI749_15085</name>
</gene>
<proteinExistence type="predicted"/>
<dbReference type="Proteomes" id="UP000595460">
    <property type="component" value="Chromosome"/>
</dbReference>
<dbReference type="Pfam" id="PF03237">
    <property type="entry name" value="Terminase_6N"/>
    <property type="match status" value="1"/>
</dbReference>
<dbReference type="Pfam" id="PF17289">
    <property type="entry name" value="Terminase_6C"/>
    <property type="match status" value="1"/>
</dbReference>
<name>A0ABX7BUP2_9HYPH</name>
<dbReference type="EMBL" id="CP068047">
    <property type="protein sequence ID" value="QQR35655.1"/>
    <property type="molecule type" value="Genomic_DNA"/>
</dbReference>
<keyword evidence="1" id="KW-1188">Viral release from host cell</keyword>
<dbReference type="InterPro" id="IPR035421">
    <property type="entry name" value="Terminase_6C"/>
</dbReference>
<keyword evidence="4" id="KW-1185">Reference proteome</keyword>
<accession>A0ABX7BUP2</accession>
<dbReference type="Gene3D" id="3.40.50.300">
    <property type="entry name" value="P-loop containing nucleotide triphosphate hydrolases"/>
    <property type="match status" value="1"/>
</dbReference>
<reference evidence="3 4" key="1">
    <citation type="submission" date="2021-01" db="EMBL/GenBank/DDBJ databases">
        <title>Genome seq and assembly of Devosia sp. G19.</title>
        <authorList>
            <person name="Chhetri G."/>
        </authorList>
    </citation>
    <scope>NUCLEOTIDE SEQUENCE [LARGE SCALE GENOMIC DNA]</scope>
    <source>
        <strain evidence="3 4">G19</strain>
    </source>
</reference>
<evidence type="ECO:0000256" key="1">
    <source>
        <dbReference type="ARBA" id="ARBA00022612"/>
    </source>
</evidence>
<dbReference type="InterPro" id="IPR027417">
    <property type="entry name" value="P-loop_NTPase"/>
</dbReference>
<protein>
    <submittedName>
        <fullName evidence="3">DNA-packaging protein</fullName>
    </submittedName>
</protein>
<feature type="domain" description="Terminase large subunit gp17-like C-terminal" evidence="2">
    <location>
        <begin position="283"/>
        <end position="427"/>
    </location>
</feature>
<organism evidence="3 4">
    <name type="scientific">Devosia oryziradicis</name>
    <dbReference type="NCBI Taxonomy" id="2801335"/>
    <lineage>
        <taxon>Bacteria</taxon>
        <taxon>Pseudomonadati</taxon>
        <taxon>Pseudomonadota</taxon>
        <taxon>Alphaproteobacteria</taxon>
        <taxon>Hyphomicrobiales</taxon>
        <taxon>Devosiaceae</taxon>
        <taxon>Devosia</taxon>
    </lineage>
</organism>
<evidence type="ECO:0000313" key="4">
    <source>
        <dbReference type="Proteomes" id="UP000595460"/>
    </source>
</evidence>
<sequence length="442" mass="48106">MTARTRHHGRVATCRNCVPSWPSALNSAAVAKFERRVAKLSDEEVIKQLFDWQDWAYPAQRAPAGNWTTWLFMGGRGCGKTRTGAEWVREQVNAGVGPIALVGETMTEAMAIMVRGESGILDVFPDDAQPRIRQGTLLFPNGVEAMLMSASDPDRFRGPQFAAAWCDEVAKWPNATSAWDNLQFALRLGDKPRQLATTTPRPIPLLRRLLTDSNTVFTHMRTADNHAHLAPDFMTAVVGRYEGTLLGRQELDGELIEDDPGALWQRGMFRRFEGGQIGRIVVAVDPPVTGNASSDACGIVVAGRAGEGVAVLEDCTVRPAAPLAWARRAVAAFHAHQADAIVVEVNQGGDLVRSVIAQVDGAVPVREVRAIRGKWLRAEPVAALYGRGLVSHADGLTALEDEMCAFGVDGRSDGHSPDRVDALVWAVTDLLLNEMRPRIRGL</sequence>
<evidence type="ECO:0000259" key="2">
    <source>
        <dbReference type="Pfam" id="PF17289"/>
    </source>
</evidence>
<evidence type="ECO:0000313" key="3">
    <source>
        <dbReference type="EMBL" id="QQR35655.1"/>
    </source>
</evidence>